<feature type="region of interest" description="Disordered" evidence="9">
    <location>
        <begin position="279"/>
        <end position="301"/>
    </location>
</feature>
<evidence type="ECO:0000313" key="11">
    <source>
        <dbReference type="EnsemblMetazoa" id="tetur12g03860.1"/>
    </source>
</evidence>
<keyword evidence="5" id="KW-0418">Kinase</keyword>
<dbReference type="OMA" id="PHEEFRN"/>
<dbReference type="STRING" id="32264.T1KJ58"/>
<evidence type="ECO:0000256" key="4">
    <source>
        <dbReference type="ARBA" id="ARBA00022741"/>
    </source>
</evidence>
<keyword evidence="3" id="KW-0808">Transferase</keyword>
<evidence type="ECO:0000256" key="6">
    <source>
        <dbReference type="ARBA" id="ARBA00022840"/>
    </source>
</evidence>
<dbReference type="EnsemblMetazoa" id="tetur12g03860.1">
    <property type="protein sequence ID" value="tetur12g03860.1"/>
    <property type="gene ID" value="tetur12g03860"/>
</dbReference>
<evidence type="ECO:0000256" key="2">
    <source>
        <dbReference type="ARBA" id="ARBA00022527"/>
    </source>
</evidence>
<dbReference type="InterPro" id="IPR017441">
    <property type="entry name" value="Protein_kinase_ATP_BS"/>
</dbReference>
<keyword evidence="4 7" id="KW-0547">Nucleotide-binding</keyword>
<dbReference type="Proteomes" id="UP000015104">
    <property type="component" value="Unassembled WGS sequence"/>
</dbReference>
<dbReference type="PROSITE" id="PS50011">
    <property type="entry name" value="PROTEIN_KINASE_DOM"/>
    <property type="match status" value="1"/>
</dbReference>
<name>T1KJ58_TETUR</name>
<dbReference type="SMART" id="SM00220">
    <property type="entry name" value="S_TKc"/>
    <property type="match status" value="1"/>
</dbReference>
<dbReference type="Gene3D" id="3.30.200.20">
    <property type="entry name" value="Phosphorylase Kinase, domain 1"/>
    <property type="match status" value="1"/>
</dbReference>
<dbReference type="CDD" id="cd14019">
    <property type="entry name" value="STKc_Cdc7"/>
    <property type="match status" value="1"/>
</dbReference>
<dbReference type="PANTHER" id="PTHR44167">
    <property type="entry name" value="OVARIAN-SPECIFIC SERINE/THREONINE-PROTEIN KINASE LOK-RELATED"/>
    <property type="match status" value="1"/>
</dbReference>
<dbReference type="Gene3D" id="1.10.510.10">
    <property type="entry name" value="Transferase(Phosphotransferase) domain 1"/>
    <property type="match status" value="2"/>
</dbReference>
<evidence type="ECO:0000256" key="1">
    <source>
        <dbReference type="ARBA" id="ARBA00012513"/>
    </source>
</evidence>
<feature type="domain" description="Protein kinase" evidence="10">
    <location>
        <begin position="53"/>
        <end position="473"/>
    </location>
</feature>
<evidence type="ECO:0000256" key="7">
    <source>
        <dbReference type="PROSITE-ProRule" id="PRU10141"/>
    </source>
</evidence>
<evidence type="ECO:0000256" key="3">
    <source>
        <dbReference type="ARBA" id="ARBA00022679"/>
    </source>
</evidence>
<sequence>MEKTKSNSHIVLNCSSNFQSLRIEDPKKSSPECENNQFPQYFLRSIPDLKRHFSLQEKIGEGTFSKVFKSKLLKNPTKSFALKCIVPTMKWDRVANEIRYLRDLGGNSNIIGVRTCFFGSGLCVIVMPYFPNTKFVDFLKDANGFEIQSYMKNLFIALEAVHKHGIIHRDIKPSNFLFNRKSMTFGLIDFGLAEDEVVLRKHALSARENIQFASPALSSKSAIKELVATKSNFALHDREGIKNPVLIKKRTYDDMATTPSNTTSSKKVKCNENFSTPVKRKNPAVIPETPPKNNVDKKEAEVKPRKFILKPSSISNPCACYGKEQICNNCLRRFDLAAPRAGTRGFRAPEVLLRHLQQTTAIDVWSAGVIMACLLSRRYPFFSTFADDLTSLSQMMTVLGSKRFIKAAKELNQSIIMNPKTIPPLDLKKLCENLRGNNSLEIDDSAYDLLDHLLEPNPRKRLTASEALMHPFISQKT</sequence>
<dbReference type="InterPro" id="IPR011009">
    <property type="entry name" value="Kinase-like_dom_sf"/>
</dbReference>
<dbReference type="PROSITE" id="PS00107">
    <property type="entry name" value="PROTEIN_KINASE_ATP"/>
    <property type="match status" value="1"/>
</dbReference>
<dbReference type="InterPro" id="IPR008271">
    <property type="entry name" value="Ser/Thr_kinase_AS"/>
</dbReference>
<dbReference type="GO" id="GO:0044773">
    <property type="term" value="P:mitotic DNA damage checkpoint signaling"/>
    <property type="evidence" value="ECO:0007669"/>
    <property type="project" value="TreeGrafter"/>
</dbReference>
<organism evidence="11 12">
    <name type="scientific">Tetranychus urticae</name>
    <name type="common">Two-spotted spider mite</name>
    <dbReference type="NCBI Taxonomy" id="32264"/>
    <lineage>
        <taxon>Eukaryota</taxon>
        <taxon>Metazoa</taxon>
        <taxon>Ecdysozoa</taxon>
        <taxon>Arthropoda</taxon>
        <taxon>Chelicerata</taxon>
        <taxon>Arachnida</taxon>
        <taxon>Acari</taxon>
        <taxon>Acariformes</taxon>
        <taxon>Trombidiformes</taxon>
        <taxon>Prostigmata</taxon>
        <taxon>Eleutherengona</taxon>
        <taxon>Raphignathae</taxon>
        <taxon>Tetranychoidea</taxon>
        <taxon>Tetranychidae</taxon>
        <taxon>Tetranychus</taxon>
    </lineage>
</organism>
<reference evidence="12" key="1">
    <citation type="submission" date="2011-08" db="EMBL/GenBank/DDBJ databases">
        <authorList>
            <person name="Rombauts S."/>
        </authorList>
    </citation>
    <scope>NUCLEOTIDE SEQUENCE</scope>
    <source>
        <strain evidence="12">London</strain>
    </source>
</reference>
<dbReference type="PANTHER" id="PTHR44167:SF23">
    <property type="entry name" value="CDC7 KINASE, ISOFORM A-RELATED"/>
    <property type="match status" value="1"/>
</dbReference>
<dbReference type="Pfam" id="PF00069">
    <property type="entry name" value="Pkinase"/>
    <property type="match status" value="2"/>
</dbReference>
<comment type="similarity">
    <text evidence="8">Belongs to the protein kinase superfamily.</text>
</comment>
<dbReference type="KEGG" id="tut:107364503"/>
<evidence type="ECO:0000256" key="5">
    <source>
        <dbReference type="ARBA" id="ARBA00022777"/>
    </source>
</evidence>
<dbReference type="InterPro" id="IPR000719">
    <property type="entry name" value="Prot_kinase_dom"/>
</dbReference>
<keyword evidence="6 7" id="KW-0067">ATP-binding</keyword>
<dbReference type="EMBL" id="CAEY01000119">
    <property type="status" value="NOT_ANNOTATED_CDS"/>
    <property type="molecule type" value="Genomic_DNA"/>
</dbReference>
<evidence type="ECO:0000313" key="12">
    <source>
        <dbReference type="Proteomes" id="UP000015104"/>
    </source>
</evidence>
<dbReference type="GO" id="GO:0005634">
    <property type="term" value="C:nucleus"/>
    <property type="evidence" value="ECO:0007669"/>
    <property type="project" value="TreeGrafter"/>
</dbReference>
<dbReference type="AlphaFoldDB" id="T1KJ58"/>
<proteinExistence type="inferred from homology"/>
<feature type="binding site" evidence="7">
    <location>
        <position position="83"/>
    </location>
    <ligand>
        <name>ATP</name>
        <dbReference type="ChEBI" id="CHEBI:30616"/>
    </ligand>
</feature>
<dbReference type="eggNOG" id="KOG1167">
    <property type="taxonomic scope" value="Eukaryota"/>
</dbReference>
<accession>T1KJ58</accession>
<keyword evidence="12" id="KW-1185">Reference proteome</keyword>
<dbReference type="GO" id="GO:0005524">
    <property type="term" value="F:ATP binding"/>
    <property type="evidence" value="ECO:0007669"/>
    <property type="project" value="UniProtKB-UniRule"/>
</dbReference>
<dbReference type="HOGENOM" id="CLU_000288_118_1_1"/>
<gene>
    <name evidence="11" type="primary">107364503</name>
</gene>
<evidence type="ECO:0000256" key="9">
    <source>
        <dbReference type="SAM" id="MobiDB-lite"/>
    </source>
</evidence>
<protein>
    <recommendedName>
        <fullName evidence="1">non-specific serine/threonine protein kinase</fullName>
        <ecNumber evidence="1">2.7.11.1</ecNumber>
    </recommendedName>
</protein>
<evidence type="ECO:0000256" key="8">
    <source>
        <dbReference type="RuleBase" id="RU000304"/>
    </source>
</evidence>
<dbReference type="EC" id="2.7.11.1" evidence="1"/>
<dbReference type="PROSITE" id="PS00108">
    <property type="entry name" value="PROTEIN_KINASE_ST"/>
    <property type="match status" value="1"/>
</dbReference>
<dbReference type="OrthoDB" id="10020333at2759"/>
<evidence type="ECO:0000259" key="10">
    <source>
        <dbReference type="PROSITE" id="PS50011"/>
    </source>
</evidence>
<dbReference type="GO" id="GO:0004674">
    <property type="term" value="F:protein serine/threonine kinase activity"/>
    <property type="evidence" value="ECO:0007669"/>
    <property type="project" value="UniProtKB-KW"/>
</dbReference>
<keyword evidence="2 8" id="KW-0723">Serine/threonine-protein kinase</keyword>
<dbReference type="SUPFAM" id="SSF56112">
    <property type="entry name" value="Protein kinase-like (PK-like)"/>
    <property type="match status" value="1"/>
</dbReference>
<reference evidence="11" key="2">
    <citation type="submission" date="2015-06" db="UniProtKB">
        <authorList>
            <consortium name="EnsemblMetazoa"/>
        </authorList>
    </citation>
    <scope>IDENTIFICATION</scope>
</reference>